<feature type="transmembrane region" description="Helical" evidence="1">
    <location>
        <begin position="57"/>
        <end position="79"/>
    </location>
</feature>
<dbReference type="AlphaFoldDB" id="A0A2H0UCG6"/>
<evidence type="ECO:0000256" key="1">
    <source>
        <dbReference type="SAM" id="Phobius"/>
    </source>
</evidence>
<dbReference type="EMBL" id="PFBK01000003">
    <property type="protein sequence ID" value="PIR84040.1"/>
    <property type="molecule type" value="Genomic_DNA"/>
</dbReference>
<feature type="transmembrane region" description="Helical" evidence="1">
    <location>
        <begin position="6"/>
        <end position="27"/>
    </location>
</feature>
<organism evidence="2 3">
    <name type="scientific">Candidatus Kaiserbacteria bacterium CG10_big_fil_rev_8_21_14_0_10_51_14</name>
    <dbReference type="NCBI Taxonomy" id="1974610"/>
    <lineage>
        <taxon>Bacteria</taxon>
        <taxon>Candidatus Kaiseribacteriota</taxon>
    </lineage>
</organism>
<evidence type="ECO:0000313" key="2">
    <source>
        <dbReference type="EMBL" id="PIR84040.1"/>
    </source>
</evidence>
<dbReference type="Proteomes" id="UP000231192">
    <property type="component" value="Unassembled WGS sequence"/>
</dbReference>
<keyword evidence="1" id="KW-0472">Membrane</keyword>
<gene>
    <name evidence="2" type="ORF">COU18_01380</name>
</gene>
<reference evidence="3" key="1">
    <citation type="submission" date="2017-09" db="EMBL/GenBank/DDBJ databases">
        <title>Depth-based differentiation of microbial function through sediment-hosted aquifers and enrichment of novel symbionts in the deep terrestrial subsurface.</title>
        <authorList>
            <person name="Probst A.J."/>
            <person name="Ladd B."/>
            <person name="Jarett J.K."/>
            <person name="Geller-Mcgrath D.E."/>
            <person name="Sieber C.M.K."/>
            <person name="Emerson J.B."/>
            <person name="Anantharaman K."/>
            <person name="Thomas B.C."/>
            <person name="Malmstrom R."/>
            <person name="Stieglmeier M."/>
            <person name="Klingl A."/>
            <person name="Woyke T."/>
            <person name="Ryan C.M."/>
            <person name="Banfield J.F."/>
        </authorList>
    </citation>
    <scope>NUCLEOTIDE SEQUENCE [LARGE SCALE GENOMIC DNA]</scope>
</reference>
<accession>A0A2H0UCG6</accession>
<keyword evidence="1" id="KW-0812">Transmembrane</keyword>
<evidence type="ECO:0000313" key="3">
    <source>
        <dbReference type="Proteomes" id="UP000231192"/>
    </source>
</evidence>
<keyword evidence="1" id="KW-1133">Transmembrane helix</keyword>
<protein>
    <submittedName>
        <fullName evidence="2">Uncharacterized protein</fullName>
    </submittedName>
</protein>
<name>A0A2H0UCG6_9BACT</name>
<sequence>MNAHTYLPLLFTIVVIAAVLGMPLILSSSMHYEMGCPFMSGQTAICVSPVLEHLRHWQTAFATILAELLLIAALTLLAMRQWYLLLPEKRFERIRTRSRAPDRPTLLQELFARGILNPKIF</sequence>
<proteinExistence type="predicted"/>
<comment type="caution">
    <text evidence="2">The sequence shown here is derived from an EMBL/GenBank/DDBJ whole genome shotgun (WGS) entry which is preliminary data.</text>
</comment>